<evidence type="ECO:0000256" key="1">
    <source>
        <dbReference type="SAM" id="Phobius"/>
    </source>
</evidence>
<keyword evidence="1" id="KW-0812">Transmembrane</keyword>
<dbReference type="EMBL" id="NMUQ01000001">
    <property type="protein sequence ID" value="OXM16492.1"/>
    <property type="molecule type" value="Genomic_DNA"/>
</dbReference>
<evidence type="ECO:0000313" key="3">
    <source>
        <dbReference type="Proteomes" id="UP000215145"/>
    </source>
</evidence>
<reference evidence="2 3" key="1">
    <citation type="submission" date="2017-07" db="EMBL/GenBank/DDBJ databases">
        <title>Paenibacillus herberti R33 genome sequencing and assembly.</title>
        <authorList>
            <person name="Su W."/>
        </authorList>
    </citation>
    <scope>NUCLEOTIDE SEQUENCE [LARGE SCALE GENOMIC DNA]</scope>
    <source>
        <strain evidence="2 3">R33</strain>
    </source>
</reference>
<keyword evidence="3" id="KW-1185">Reference proteome</keyword>
<dbReference type="AlphaFoldDB" id="A0A229P2N0"/>
<name>A0A229P2N0_9BACL</name>
<accession>A0A229P2N0</accession>
<keyword evidence="1" id="KW-1133">Transmembrane helix</keyword>
<dbReference type="RefSeq" id="WP_089523577.1">
    <property type="nucleotide sequence ID" value="NZ_NMUQ01000001.1"/>
</dbReference>
<evidence type="ECO:0000313" key="2">
    <source>
        <dbReference type="EMBL" id="OXM16492.1"/>
    </source>
</evidence>
<dbReference type="Proteomes" id="UP000215145">
    <property type="component" value="Unassembled WGS sequence"/>
</dbReference>
<keyword evidence="1" id="KW-0472">Membrane</keyword>
<comment type="caution">
    <text evidence="2">The sequence shown here is derived from an EMBL/GenBank/DDBJ whole genome shotgun (WGS) entry which is preliminary data.</text>
</comment>
<proteinExistence type="predicted"/>
<dbReference type="OrthoDB" id="2682465at2"/>
<sequence length="164" mass="18394">MNVERTEISTIKGYRSNFGMILVLFILLVIMTTLVYSSTGGDNQSDDSLTTIQASKGFNIYNQTAYFSLVTTALEGNFESPFPASHIILPYRSYHFEVNRALPYKDSDAYATYAVKLESETVGSIKIRMRVAGALEVFPETRIEYINGPIVYDKGNTYVTIRNA</sequence>
<gene>
    <name evidence="2" type="ORF">CGZ75_07410</name>
</gene>
<protein>
    <submittedName>
        <fullName evidence="2">Uncharacterized protein</fullName>
    </submittedName>
</protein>
<organism evidence="2 3">
    <name type="scientific">Paenibacillus herberti</name>
    <dbReference type="NCBI Taxonomy" id="1619309"/>
    <lineage>
        <taxon>Bacteria</taxon>
        <taxon>Bacillati</taxon>
        <taxon>Bacillota</taxon>
        <taxon>Bacilli</taxon>
        <taxon>Bacillales</taxon>
        <taxon>Paenibacillaceae</taxon>
        <taxon>Paenibacillus</taxon>
    </lineage>
</organism>
<feature type="transmembrane region" description="Helical" evidence="1">
    <location>
        <begin position="21"/>
        <end position="39"/>
    </location>
</feature>